<feature type="domain" description="MADF" evidence="1">
    <location>
        <begin position="145"/>
        <end position="232"/>
    </location>
</feature>
<dbReference type="GO" id="GO:0005667">
    <property type="term" value="C:transcription regulator complex"/>
    <property type="evidence" value="ECO:0007669"/>
    <property type="project" value="TreeGrafter"/>
</dbReference>
<feature type="domain" description="MADF" evidence="1">
    <location>
        <begin position="46"/>
        <end position="135"/>
    </location>
</feature>
<keyword evidence="2" id="KW-1185">Reference proteome</keyword>
<dbReference type="PANTHER" id="PTHR12243">
    <property type="entry name" value="MADF DOMAIN TRANSCRIPTION FACTOR"/>
    <property type="match status" value="1"/>
</dbReference>
<dbReference type="AlphaFoldDB" id="A0A158PAQ5"/>
<dbReference type="PROSITE" id="PS51029">
    <property type="entry name" value="MADF"/>
    <property type="match status" value="2"/>
</dbReference>
<proteinExistence type="predicted"/>
<organism evidence="2 3">
    <name type="scientific">Angiostrongylus cantonensis</name>
    <name type="common">Rat lungworm</name>
    <dbReference type="NCBI Taxonomy" id="6313"/>
    <lineage>
        <taxon>Eukaryota</taxon>
        <taxon>Metazoa</taxon>
        <taxon>Ecdysozoa</taxon>
        <taxon>Nematoda</taxon>
        <taxon>Chromadorea</taxon>
        <taxon>Rhabditida</taxon>
        <taxon>Rhabditina</taxon>
        <taxon>Rhabditomorpha</taxon>
        <taxon>Strongyloidea</taxon>
        <taxon>Metastrongylidae</taxon>
        <taxon>Angiostrongylus</taxon>
    </lineage>
</organism>
<reference evidence="3" key="2">
    <citation type="submission" date="2016-04" db="UniProtKB">
        <authorList>
            <consortium name="WormBaseParasite"/>
        </authorList>
    </citation>
    <scope>IDENTIFICATION</scope>
</reference>
<name>A0A158PAQ5_ANGCA</name>
<dbReference type="GO" id="GO:0005634">
    <property type="term" value="C:nucleus"/>
    <property type="evidence" value="ECO:0007669"/>
    <property type="project" value="TreeGrafter"/>
</dbReference>
<accession>A0A158PAQ5</accession>
<dbReference type="Proteomes" id="UP000035642">
    <property type="component" value="Unassembled WGS sequence"/>
</dbReference>
<dbReference type="Pfam" id="PF10545">
    <property type="entry name" value="MADF_DNA_bdg"/>
    <property type="match status" value="2"/>
</dbReference>
<dbReference type="STRING" id="6313.A0A158PAQ5"/>
<evidence type="ECO:0000313" key="2">
    <source>
        <dbReference type="Proteomes" id="UP000035642"/>
    </source>
</evidence>
<reference evidence="2" key="1">
    <citation type="submission" date="2012-09" db="EMBL/GenBank/DDBJ databases">
        <authorList>
            <person name="Martin A.A."/>
        </authorList>
    </citation>
    <scope>NUCLEOTIDE SEQUENCE</scope>
</reference>
<dbReference type="InterPro" id="IPR039353">
    <property type="entry name" value="TF_Adf1"/>
</dbReference>
<dbReference type="SMART" id="SM00595">
    <property type="entry name" value="MADF"/>
    <property type="match status" value="2"/>
</dbReference>
<dbReference type="WBParaSite" id="ACAC_0000986301-mRNA-1">
    <property type="protein sequence ID" value="ACAC_0000986301-mRNA-1"/>
    <property type="gene ID" value="ACAC_0000986301"/>
</dbReference>
<protein>
    <submittedName>
        <fullName evidence="3">MADF domain-containing protein</fullName>
    </submittedName>
</protein>
<evidence type="ECO:0000259" key="1">
    <source>
        <dbReference type="PROSITE" id="PS51029"/>
    </source>
</evidence>
<dbReference type="InterPro" id="IPR006578">
    <property type="entry name" value="MADF-dom"/>
</dbReference>
<sequence>MLGIDRRRGHLVRTAGGPAARLAGWPAVCGRTDADRSRMDYPTKCHLIKLVEEEESIWNTGVEDYARLDKKNESWNRIYKEMTENYNFSGSMLELKTTWKNLRDQWRKNSLNKAPGSCKSWTFEKHLLFLATAQNEAMDVPMKKEFIALIKQEELLWNTECKDYYRLDKKNLSWSRILTKLEKKGFRGGLLELKAAWKVLRDTKRRTSMQPNASGKAWIYEKDLEFLNDASKSESVQFSPRVENDSKLHSLVDSPRSSVTADDMIEEATSIAASDEGNEGYFVPVSEAQENGTALNDAESSRKRSYGGGLAAKRRKMECFHEGLDMIREITVALRERLSSVRMDKFDRYGAFIASSLREMSEPVAKRKMAELMDCLLSQENRT</sequence>
<dbReference type="PANTHER" id="PTHR12243:SF67">
    <property type="entry name" value="COREPRESSOR OF PANGOLIN, ISOFORM A-RELATED"/>
    <property type="match status" value="1"/>
</dbReference>
<dbReference type="GO" id="GO:0006357">
    <property type="term" value="P:regulation of transcription by RNA polymerase II"/>
    <property type="evidence" value="ECO:0007669"/>
    <property type="project" value="TreeGrafter"/>
</dbReference>
<evidence type="ECO:0000313" key="3">
    <source>
        <dbReference type="WBParaSite" id="ACAC_0000986301-mRNA-1"/>
    </source>
</evidence>